<gene>
    <name evidence="7" type="ORF">Baya_12922</name>
</gene>
<reference evidence="7 8" key="1">
    <citation type="journal article" date="2019" name="Genome Biol. Evol.">
        <title>Whole-Genome Sequencing of the Giant Devil Catfish, Bagarius yarrelli.</title>
        <authorList>
            <person name="Jiang W."/>
            <person name="Lv Y."/>
            <person name="Cheng L."/>
            <person name="Yang K."/>
            <person name="Chao B."/>
            <person name="Wang X."/>
            <person name="Li Y."/>
            <person name="Pan X."/>
            <person name="You X."/>
            <person name="Zhang Y."/>
            <person name="Yang J."/>
            <person name="Li J."/>
            <person name="Zhang X."/>
            <person name="Liu S."/>
            <person name="Sun C."/>
            <person name="Yang J."/>
            <person name="Shi Q."/>
        </authorList>
    </citation>
    <scope>NUCLEOTIDE SEQUENCE [LARGE SCALE GENOMIC DNA]</scope>
    <source>
        <strain evidence="7">JWS20170419001</strain>
        <tissue evidence="7">Muscle</tissue>
    </source>
</reference>
<dbReference type="PANTHER" id="PTHR10671:SF8">
    <property type="entry name" value="EPITHELIAL MEMBRANE PROTEIN 3"/>
    <property type="match status" value="1"/>
</dbReference>
<keyword evidence="3 6" id="KW-0812">Transmembrane</keyword>
<dbReference type="Pfam" id="PF00822">
    <property type="entry name" value="PMP22_Claudin"/>
    <property type="match status" value="1"/>
</dbReference>
<keyword evidence="8" id="KW-1185">Reference proteome</keyword>
<dbReference type="PROSITE" id="PS01222">
    <property type="entry name" value="PMP22_2"/>
    <property type="match status" value="1"/>
</dbReference>
<evidence type="ECO:0000256" key="1">
    <source>
        <dbReference type="ARBA" id="ARBA00004141"/>
    </source>
</evidence>
<evidence type="ECO:0000313" key="7">
    <source>
        <dbReference type="EMBL" id="TSU49993.1"/>
    </source>
</evidence>
<name>A0A556V4H6_BAGYA</name>
<evidence type="ECO:0000256" key="4">
    <source>
        <dbReference type="ARBA" id="ARBA00022989"/>
    </source>
</evidence>
<feature type="transmembrane region" description="Helical" evidence="6">
    <location>
        <begin position="141"/>
        <end position="163"/>
    </location>
</feature>
<organism evidence="7 8">
    <name type="scientific">Bagarius yarrelli</name>
    <name type="common">Goonch</name>
    <name type="synonym">Bagrus yarrelli</name>
    <dbReference type="NCBI Taxonomy" id="175774"/>
    <lineage>
        <taxon>Eukaryota</taxon>
        <taxon>Metazoa</taxon>
        <taxon>Chordata</taxon>
        <taxon>Craniata</taxon>
        <taxon>Vertebrata</taxon>
        <taxon>Euteleostomi</taxon>
        <taxon>Actinopterygii</taxon>
        <taxon>Neopterygii</taxon>
        <taxon>Teleostei</taxon>
        <taxon>Ostariophysi</taxon>
        <taxon>Siluriformes</taxon>
        <taxon>Sisoridae</taxon>
        <taxon>Sisorinae</taxon>
        <taxon>Bagarius</taxon>
    </lineage>
</organism>
<dbReference type="AlphaFoldDB" id="A0A556V4H6"/>
<proteinExistence type="inferred from homology"/>
<comment type="subcellular location">
    <subcellularLocation>
        <location evidence="1 6">Membrane</location>
        <topology evidence="1 6">Multi-pass membrane protein</topology>
    </subcellularLocation>
</comment>
<dbReference type="GO" id="GO:0005886">
    <property type="term" value="C:plasma membrane"/>
    <property type="evidence" value="ECO:0007669"/>
    <property type="project" value="TreeGrafter"/>
</dbReference>
<dbReference type="Gene3D" id="1.20.140.150">
    <property type="match status" value="1"/>
</dbReference>
<evidence type="ECO:0000256" key="3">
    <source>
        <dbReference type="ARBA" id="ARBA00022692"/>
    </source>
</evidence>
<evidence type="ECO:0000256" key="6">
    <source>
        <dbReference type="RuleBase" id="RU363088"/>
    </source>
</evidence>
<protein>
    <submittedName>
        <fullName evidence="7">Epithelial membrane protein 3</fullName>
    </submittedName>
</protein>
<evidence type="ECO:0000256" key="2">
    <source>
        <dbReference type="ARBA" id="ARBA00006864"/>
    </source>
</evidence>
<keyword evidence="5 6" id="KW-0472">Membrane</keyword>
<comment type="similarity">
    <text evidence="2 6">Belongs to the PMP-22/EMP/MP20 family.</text>
</comment>
<dbReference type="PANTHER" id="PTHR10671">
    <property type="entry name" value="EPITHELIAL MEMBRANE PROTEIN-RELATED"/>
    <property type="match status" value="1"/>
</dbReference>
<dbReference type="Proteomes" id="UP000319801">
    <property type="component" value="Unassembled WGS sequence"/>
</dbReference>
<feature type="transmembrane region" description="Helical" evidence="6">
    <location>
        <begin position="184"/>
        <end position="206"/>
    </location>
</feature>
<dbReference type="PRINTS" id="PR01453">
    <property type="entry name" value="EPMEMFAMILY"/>
</dbReference>
<comment type="caution">
    <text evidence="6">Lacks conserved residue(s) required for the propagation of feature annotation.</text>
</comment>
<evidence type="ECO:0000256" key="5">
    <source>
        <dbReference type="ARBA" id="ARBA00023136"/>
    </source>
</evidence>
<evidence type="ECO:0000313" key="8">
    <source>
        <dbReference type="Proteomes" id="UP000319801"/>
    </source>
</evidence>
<dbReference type="InterPro" id="IPR004032">
    <property type="entry name" value="PMP22_EMP_MP20"/>
</dbReference>
<dbReference type="OrthoDB" id="8714888at2759"/>
<keyword evidence="4 6" id="KW-1133">Transmembrane helix</keyword>
<feature type="transmembrane region" description="Helical" evidence="6">
    <location>
        <begin position="113"/>
        <end position="135"/>
    </location>
</feature>
<dbReference type="EMBL" id="VCAZ01000118">
    <property type="protein sequence ID" value="TSU49993.1"/>
    <property type="molecule type" value="Genomic_DNA"/>
</dbReference>
<dbReference type="InterPro" id="IPR004031">
    <property type="entry name" value="PMP22/EMP/MP20/Claudin"/>
</dbReference>
<sequence>MTRRGEERRGQKRGIPSRLLNSYTFEGVHSTSQDGFLVNNRDASAFDHTGDGVHRHYGKDVLTLRPFTAIQSWWAWDSVKQADLWHKCIYDNTTDTLMCTSASENDWLQSVQALMVLSVILSSISFVVFICQLFTTSRRGLFYFSGLSQIFAGIATFAAVLIYTFQRKEILQDPRELTNGQFGYCYILAWVCVPLLLSSGVLYVHLRKKAHTAA</sequence>
<accession>A0A556V4H6</accession>
<comment type="caution">
    <text evidence="7">The sequence shown here is derived from an EMBL/GenBank/DDBJ whole genome shotgun (WGS) entry which is preliminary data.</text>
</comment>
<dbReference type="InterPro" id="IPR050579">
    <property type="entry name" value="PMP-22/EMP/MP20-like"/>
</dbReference>